<accession>A0A1R1PSG9</accession>
<reference evidence="4" key="1">
    <citation type="submission" date="2017-01" db="EMBL/GenBank/DDBJ databases">
        <authorList>
            <person name="Wang Y."/>
            <person name="White M."/>
            <person name="Kvist S."/>
            <person name="Moncalvo J.-M."/>
        </authorList>
    </citation>
    <scope>NUCLEOTIDE SEQUENCE [LARGE SCALE GENOMIC DNA]</scope>
    <source>
        <strain evidence="4">COL-18-3</strain>
    </source>
</reference>
<gene>
    <name evidence="3" type="ORF">AX774_g2557</name>
</gene>
<keyword evidence="2" id="KW-0732">Signal</keyword>
<feature type="compositionally biased region" description="Basic residues" evidence="1">
    <location>
        <begin position="108"/>
        <end position="118"/>
    </location>
</feature>
<comment type="caution">
    <text evidence="3">The sequence shown here is derived from an EMBL/GenBank/DDBJ whole genome shotgun (WGS) entry which is preliminary data.</text>
</comment>
<evidence type="ECO:0000313" key="4">
    <source>
        <dbReference type="Proteomes" id="UP000188320"/>
    </source>
</evidence>
<feature type="region of interest" description="Disordered" evidence="1">
    <location>
        <begin position="177"/>
        <end position="199"/>
    </location>
</feature>
<feature type="region of interest" description="Disordered" evidence="1">
    <location>
        <begin position="139"/>
        <end position="160"/>
    </location>
</feature>
<evidence type="ECO:0000256" key="1">
    <source>
        <dbReference type="SAM" id="MobiDB-lite"/>
    </source>
</evidence>
<sequence>MKYLLVLALADIVSSAITLSSGLNCLKDKCENDFTKTGCVAKCFNVEKPPYNISGTTNLCVRVCDEVDTETISRNACKASCINNAFTLAGGSAILNENGEVDDVNAKASKKREKKKRQESRSTSLSISPVPIMATTTAVLDQENRTSTATGTDTHSTNITATDITQDVNITNTKTTSSVAASTSNDSSSSNTGNTETTSLSSATAVEMYKFAMFSLIGFLLYHNII</sequence>
<protein>
    <submittedName>
        <fullName evidence="3">Uncharacterized protein</fullName>
    </submittedName>
</protein>
<dbReference type="Proteomes" id="UP000188320">
    <property type="component" value="Unassembled WGS sequence"/>
</dbReference>
<evidence type="ECO:0000313" key="3">
    <source>
        <dbReference type="EMBL" id="OMH83936.1"/>
    </source>
</evidence>
<keyword evidence="4" id="KW-1185">Reference proteome</keyword>
<evidence type="ECO:0000256" key="2">
    <source>
        <dbReference type="SAM" id="SignalP"/>
    </source>
</evidence>
<feature type="region of interest" description="Disordered" evidence="1">
    <location>
        <begin position="105"/>
        <end position="127"/>
    </location>
</feature>
<feature type="signal peptide" evidence="2">
    <location>
        <begin position="1"/>
        <end position="15"/>
    </location>
</feature>
<proteinExistence type="predicted"/>
<dbReference type="AlphaFoldDB" id="A0A1R1PSG9"/>
<feature type="chain" id="PRO_5012435670" evidence="2">
    <location>
        <begin position="16"/>
        <end position="226"/>
    </location>
</feature>
<organism evidence="3 4">
    <name type="scientific">Zancudomyces culisetae</name>
    <name type="common">Gut fungus</name>
    <name type="synonym">Smittium culisetae</name>
    <dbReference type="NCBI Taxonomy" id="1213189"/>
    <lineage>
        <taxon>Eukaryota</taxon>
        <taxon>Fungi</taxon>
        <taxon>Fungi incertae sedis</taxon>
        <taxon>Zoopagomycota</taxon>
        <taxon>Kickxellomycotina</taxon>
        <taxon>Harpellomycetes</taxon>
        <taxon>Harpellales</taxon>
        <taxon>Legeriomycetaceae</taxon>
        <taxon>Zancudomyces</taxon>
    </lineage>
</organism>
<dbReference type="EMBL" id="LSSK01000283">
    <property type="protein sequence ID" value="OMH83936.1"/>
    <property type="molecule type" value="Genomic_DNA"/>
</dbReference>
<feature type="compositionally biased region" description="Low complexity" evidence="1">
    <location>
        <begin position="146"/>
        <end position="157"/>
    </location>
</feature>
<name>A0A1R1PSG9_ZANCU</name>